<keyword evidence="2" id="KW-0560">Oxidoreductase</keyword>
<dbReference type="Proteomes" id="UP000256970">
    <property type="component" value="Unassembled WGS sequence"/>
</dbReference>
<dbReference type="STRING" id="3088.A0A383WFS3"/>
<dbReference type="Gene3D" id="3.40.50.720">
    <property type="entry name" value="NAD(P)-binding Rossmann-like Domain"/>
    <property type="match status" value="1"/>
</dbReference>
<organism evidence="4 5">
    <name type="scientific">Tetradesmus obliquus</name>
    <name type="common">Green alga</name>
    <name type="synonym">Acutodesmus obliquus</name>
    <dbReference type="NCBI Taxonomy" id="3088"/>
    <lineage>
        <taxon>Eukaryota</taxon>
        <taxon>Viridiplantae</taxon>
        <taxon>Chlorophyta</taxon>
        <taxon>core chlorophytes</taxon>
        <taxon>Chlorophyceae</taxon>
        <taxon>CS clade</taxon>
        <taxon>Sphaeropleales</taxon>
        <taxon>Scenedesmaceae</taxon>
        <taxon>Tetradesmus</taxon>
    </lineage>
</organism>
<comment type="similarity">
    <text evidence="1">Belongs to the short-chain dehydrogenases/reductases (SDR) family.</text>
</comment>
<name>A0A383WFS3_TETOB</name>
<dbReference type="EMBL" id="FNXT01001257">
    <property type="protein sequence ID" value="SZX76398.1"/>
    <property type="molecule type" value="Genomic_DNA"/>
</dbReference>
<gene>
    <name evidence="3" type="ORF">BQ4739_LOCUS1242</name>
    <name evidence="4" type="ORF">BQ4739_LOCUS16786</name>
</gene>
<dbReference type="PANTHER" id="PTHR43899:SF13">
    <property type="entry name" value="RH59310P"/>
    <property type="match status" value="1"/>
</dbReference>
<dbReference type="InterPro" id="IPR036291">
    <property type="entry name" value="NAD(P)-bd_dom_sf"/>
</dbReference>
<sequence>MFSTSNWTTRLAVLGALAGATICAKALRLLYLWAELELGPVRLQRFKRDWALVTGGSEGVGKAVAKALAAQGLNLVLVSRSQQKLDAAAADIQQRWPQAQVRTIAADLTAPGSCQQLLQSLSDTPISVLIANVGGGICGPCLYWHYSDADEAYVQALNGQACYSLVKGLLPGMVARNKGAVVAVSSIMHQWGSYAAPYGAEKAKMNALMAMIDSELALAGVTGVSVQAMVLGPVDTPGVVQLMNNAATAAAAAAHDADPAAAAAAAAKRRQAFSNAISAEVVAASMVKCIGKGGPVVTPYWKHALQQQLMLGECLWPPVLQRAVKRAISRKFKAVCEGQE</sequence>
<accession>A0A383WFS3</accession>
<dbReference type="Pfam" id="PF00106">
    <property type="entry name" value="adh_short"/>
    <property type="match status" value="1"/>
</dbReference>
<proteinExistence type="inferred from homology"/>
<evidence type="ECO:0000256" key="1">
    <source>
        <dbReference type="ARBA" id="ARBA00006484"/>
    </source>
</evidence>
<evidence type="ECO:0000313" key="4">
    <source>
        <dbReference type="EMBL" id="SZX76398.1"/>
    </source>
</evidence>
<evidence type="ECO:0000256" key="2">
    <source>
        <dbReference type="ARBA" id="ARBA00023002"/>
    </source>
</evidence>
<dbReference type="GO" id="GO:0016491">
    <property type="term" value="F:oxidoreductase activity"/>
    <property type="evidence" value="ECO:0007669"/>
    <property type="project" value="UniProtKB-KW"/>
</dbReference>
<evidence type="ECO:0000313" key="5">
    <source>
        <dbReference type="Proteomes" id="UP000256970"/>
    </source>
</evidence>
<evidence type="ECO:0000313" key="3">
    <source>
        <dbReference type="EMBL" id="SZX60716.1"/>
    </source>
</evidence>
<dbReference type="AlphaFoldDB" id="A0A383WFS3"/>
<dbReference type="SUPFAM" id="SSF51735">
    <property type="entry name" value="NAD(P)-binding Rossmann-fold domains"/>
    <property type="match status" value="1"/>
</dbReference>
<dbReference type="InterPro" id="IPR002347">
    <property type="entry name" value="SDR_fam"/>
</dbReference>
<protein>
    <submittedName>
        <fullName evidence="4">Uncharacterized protein</fullName>
    </submittedName>
</protein>
<dbReference type="PANTHER" id="PTHR43899">
    <property type="entry name" value="RH59310P"/>
    <property type="match status" value="1"/>
</dbReference>
<dbReference type="PRINTS" id="PR00081">
    <property type="entry name" value="GDHRDH"/>
</dbReference>
<keyword evidence="5" id="KW-1185">Reference proteome</keyword>
<dbReference type="InterPro" id="IPR051019">
    <property type="entry name" value="VLCFA-Steroid_DH"/>
</dbReference>
<dbReference type="EMBL" id="FNXT01000094">
    <property type="protein sequence ID" value="SZX60716.1"/>
    <property type="molecule type" value="Genomic_DNA"/>
</dbReference>
<reference evidence="4 5" key="1">
    <citation type="submission" date="2016-10" db="EMBL/GenBank/DDBJ databases">
        <authorList>
            <person name="Cai Z."/>
        </authorList>
    </citation>
    <scope>NUCLEOTIDE SEQUENCE [LARGE SCALE GENOMIC DNA]</scope>
</reference>